<evidence type="ECO:0000313" key="6">
    <source>
        <dbReference type="EMBL" id="CAG6526957.1"/>
    </source>
</evidence>
<dbReference type="InterPro" id="IPR042185">
    <property type="entry name" value="Serpin_sf_2"/>
</dbReference>
<evidence type="ECO:0000256" key="3">
    <source>
        <dbReference type="RuleBase" id="RU000411"/>
    </source>
</evidence>
<dbReference type="Pfam" id="PF00079">
    <property type="entry name" value="Serpin"/>
    <property type="match status" value="1"/>
</dbReference>
<dbReference type="Gene3D" id="3.30.497.10">
    <property type="entry name" value="Antithrombin, subunit I, domain 2"/>
    <property type="match status" value="1"/>
</dbReference>
<dbReference type="SUPFAM" id="SSF56574">
    <property type="entry name" value="Serpins"/>
    <property type="match status" value="1"/>
</dbReference>
<evidence type="ECO:0000256" key="2">
    <source>
        <dbReference type="ARBA" id="ARBA00022900"/>
    </source>
</evidence>
<keyword evidence="1" id="KW-0646">Protease inhibitor</keyword>
<reference evidence="6" key="1">
    <citation type="submission" date="2021-05" db="EMBL/GenBank/DDBJ databases">
        <authorList>
            <person name="Alioto T."/>
            <person name="Alioto T."/>
            <person name="Gomez Garrido J."/>
        </authorList>
    </citation>
    <scope>NUCLEOTIDE SEQUENCE</scope>
</reference>
<proteinExistence type="inferred from homology"/>
<protein>
    <submittedName>
        <fullName evidence="6">Serpin A3-6</fullName>
    </submittedName>
</protein>
<feature type="compositionally biased region" description="Polar residues" evidence="4">
    <location>
        <begin position="1"/>
        <end position="17"/>
    </location>
</feature>
<dbReference type="InterPro" id="IPR042178">
    <property type="entry name" value="Serpin_sf_1"/>
</dbReference>
<feature type="domain" description="Serpin" evidence="5">
    <location>
        <begin position="126"/>
        <end position="531"/>
    </location>
</feature>
<dbReference type="EMBL" id="HBUE01194589">
    <property type="protein sequence ID" value="CAG6526957.1"/>
    <property type="molecule type" value="Transcribed_RNA"/>
</dbReference>
<dbReference type="AlphaFoldDB" id="A0A8D8MDT0"/>
<dbReference type="GO" id="GO:0004867">
    <property type="term" value="F:serine-type endopeptidase inhibitor activity"/>
    <property type="evidence" value="ECO:0007669"/>
    <property type="project" value="UniProtKB-KW"/>
</dbReference>
<keyword evidence="2" id="KW-0722">Serine protease inhibitor</keyword>
<feature type="region of interest" description="Disordered" evidence="4">
    <location>
        <begin position="1"/>
        <end position="47"/>
    </location>
</feature>
<sequence>MSGNKCDNGAANSVTTKTRVRKTSIVPATTPAGAKRAKVAKPDGSGTTMRTSAVLIFAIICCAAVPAQSQNPQATFTYLLRRSTTPNPRRLAKTSTGRLSSRSSALTNPTAVTPARNDAQLSAAVADLAFAIGQHSNDLDVAADIFSPVSIMAVLNLLLLGAEGTTYRELLGALRLGNVPMKEYHPRAAGMTRNLLAENSLELDQLAWKGKNCVVYEYEDDEEEEEVQPVKSKTKELRIANAIFTQKQLPINAKFVSLANQLYGASTQAVNFLDSLSTTSLINKWVSQATNGRIREVTNGQFSPETNMVIASSLYFKATWMTEFTAYATRPRDFFPDGSSRGGAAFKVDMMSLTECLPFYSDKASGIKMVGFPYSDNATTMYVLMPKDSSRAKIRNLQKQLSAKQIDSMISGMTRRTTTVNFPRMQLASSTNLEKSFRRLGIKTLFNAQQSNLNGMLDQSARNKIPLFVSQINHKVNLSVDEHGTEGAAVTVTLVDRSASQAYLNANEPFLIYVRHDPTRLPLFYGAVFDPRG</sequence>
<dbReference type="InterPro" id="IPR023796">
    <property type="entry name" value="Serpin_dom"/>
</dbReference>
<evidence type="ECO:0000256" key="4">
    <source>
        <dbReference type="SAM" id="MobiDB-lite"/>
    </source>
</evidence>
<comment type="similarity">
    <text evidence="3">Belongs to the serpin family.</text>
</comment>
<dbReference type="InterPro" id="IPR000215">
    <property type="entry name" value="Serpin_fam"/>
</dbReference>
<dbReference type="EMBL" id="HBUE01300570">
    <property type="protein sequence ID" value="CAG6578678.1"/>
    <property type="molecule type" value="Transcribed_RNA"/>
</dbReference>
<organism evidence="6">
    <name type="scientific">Culex pipiens</name>
    <name type="common">House mosquito</name>
    <dbReference type="NCBI Taxonomy" id="7175"/>
    <lineage>
        <taxon>Eukaryota</taxon>
        <taxon>Metazoa</taxon>
        <taxon>Ecdysozoa</taxon>
        <taxon>Arthropoda</taxon>
        <taxon>Hexapoda</taxon>
        <taxon>Insecta</taxon>
        <taxon>Pterygota</taxon>
        <taxon>Neoptera</taxon>
        <taxon>Endopterygota</taxon>
        <taxon>Diptera</taxon>
        <taxon>Nematocera</taxon>
        <taxon>Culicoidea</taxon>
        <taxon>Culicidae</taxon>
        <taxon>Culicinae</taxon>
        <taxon>Culicini</taxon>
        <taxon>Culex</taxon>
        <taxon>Culex</taxon>
    </lineage>
</organism>
<dbReference type="SMART" id="SM00093">
    <property type="entry name" value="SERPIN"/>
    <property type="match status" value="1"/>
</dbReference>
<dbReference type="Gene3D" id="2.30.39.10">
    <property type="entry name" value="Alpha-1-antitrypsin, domain 1"/>
    <property type="match status" value="1"/>
</dbReference>
<accession>A0A8D8MDT0</accession>
<dbReference type="GO" id="GO:0005615">
    <property type="term" value="C:extracellular space"/>
    <property type="evidence" value="ECO:0007669"/>
    <property type="project" value="InterPro"/>
</dbReference>
<evidence type="ECO:0000256" key="1">
    <source>
        <dbReference type="ARBA" id="ARBA00022690"/>
    </source>
</evidence>
<evidence type="ECO:0000259" key="5">
    <source>
        <dbReference type="SMART" id="SM00093"/>
    </source>
</evidence>
<dbReference type="PANTHER" id="PTHR11461:SF342">
    <property type="entry name" value="SERINE PROTEASE INHIBITOR 28DC"/>
    <property type="match status" value="1"/>
</dbReference>
<feature type="region of interest" description="Disordered" evidence="4">
    <location>
        <begin position="87"/>
        <end position="111"/>
    </location>
</feature>
<dbReference type="InterPro" id="IPR036186">
    <property type="entry name" value="Serpin_sf"/>
</dbReference>
<name>A0A8D8MDT0_CULPI</name>
<dbReference type="PANTHER" id="PTHR11461">
    <property type="entry name" value="SERINE PROTEASE INHIBITOR, SERPIN"/>
    <property type="match status" value="1"/>
</dbReference>